<evidence type="ECO:0000313" key="3">
    <source>
        <dbReference type="Proteomes" id="UP000275267"/>
    </source>
</evidence>
<organism evidence="2 3">
    <name type="scientific">Panicum miliaceum</name>
    <name type="common">Proso millet</name>
    <name type="synonym">Broomcorn millet</name>
    <dbReference type="NCBI Taxonomy" id="4540"/>
    <lineage>
        <taxon>Eukaryota</taxon>
        <taxon>Viridiplantae</taxon>
        <taxon>Streptophyta</taxon>
        <taxon>Embryophyta</taxon>
        <taxon>Tracheophyta</taxon>
        <taxon>Spermatophyta</taxon>
        <taxon>Magnoliopsida</taxon>
        <taxon>Liliopsida</taxon>
        <taxon>Poales</taxon>
        <taxon>Poaceae</taxon>
        <taxon>PACMAD clade</taxon>
        <taxon>Panicoideae</taxon>
        <taxon>Panicodae</taxon>
        <taxon>Paniceae</taxon>
        <taxon>Panicinae</taxon>
        <taxon>Panicum</taxon>
        <taxon>Panicum sect. Panicum</taxon>
    </lineage>
</organism>
<dbReference type="OrthoDB" id="582452at2759"/>
<evidence type="ECO:0000259" key="1">
    <source>
        <dbReference type="Pfam" id="PF07762"/>
    </source>
</evidence>
<dbReference type="Pfam" id="PF07762">
    <property type="entry name" value="DUF1618"/>
    <property type="match status" value="1"/>
</dbReference>
<sequence>MAAALPKWVMLERFIFRRDDPNSFCKDERTSASCTTCTGARFEVSFVLAEPPTPSCIYLLWPEGPKDEEVCHLVAAHCDLVLLKLDSLVDESMPFGEARHEYFIYIAAPTFQVPPLLRPLPQCMDYDPDLERPMTYAFPLRAVGLLCHGEDEFVVASLDVFRCNITLKMQAELWVLRSSSSCCHDEGAENWEKKRLPILCTRRMTTTICGPGSPMRWFPSRIPCSGSRLVFVDVARPDGTGLGPMAPGTGFTMTFRTLKMTGNSIMPWEWMNDAVITSAELWAANTSEHVPRKVMMLPLVSIDMPNIVHVVLYGWETGSFSLVTIDSSDKQVLGSGVTYIKSSKEGLCTDDADLVRAKPGFFSHFLPSEFPKFRNPNSISATQRFVRANGRMMAVAGTVESISSGYNKPLIVVTVLILSPV</sequence>
<proteinExistence type="predicted"/>
<keyword evidence="3" id="KW-1185">Reference proteome</keyword>
<dbReference type="InterPro" id="IPR011676">
    <property type="entry name" value="DUF1618"/>
</dbReference>
<comment type="caution">
    <text evidence="2">The sequence shown here is derived from an EMBL/GenBank/DDBJ whole genome shotgun (WGS) entry which is preliminary data.</text>
</comment>
<reference evidence="3" key="1">
    <citation type="journal article" date="2019" name="Nat. Commun.">
        <title>The genome of broomcorn millet.</title>
        <authorList>
            <person name="Zou C."/>
            <person name="Miki D."/>
            <person name="Li D."/>
            <person name="Tang Q."/>
            <person name="Xiao L."/>
            <person name="Rajput S."/>
            <person name="Deng P."/>
            <person name="Jia W."/>
            <person name="Huang R."/>
            <person name="Zhang M."/>
            <person name="Sun Y."/>
            <person name="Hu J."/>
            <person name="Fu X."/>
            <person name="Schnable P.S."/>
            <person name="Li F."/>
            <person name="Zhang H."/>
            <person name="Feng B."/>
            <person name="Zhu X."/>
            <person name="Liu R."/>
            <person name="Schnable J.C."/>
            <person name="Zhu J.-K."/>
            <person name="Zhang H."/>
        </authorList>
    </citation>
    <scope>NUCLEOTIDE SEQUENCE [LARGE SCALE GENOMIC DNA]</scope>
</reference>
<dbReference type="PANTHER" id="PTHR33074:SF97">
    <property type="entry name" value="DUF1618 DOMAIN-CONTAINING PROTEIN"/>
    <property type="match status" value="1"/>
</dbReference>
<dbReference type="PANTHER" id="PTHR33074">
    <property type="entry name" value="EXPRESSED PROTEIN-RELATED"/>
    <property type="match status" value="1"/>
</dbReference>
<name>A0A3L6T7S0_PANMI</name>
<dbReference type="AlphaFoldDB" id="A0A3L6T7S0"/>
<protein>
    <recommendedName>
        <fullName evidence="1">DUF1618 domain-containing protein</fullName>
    </recommendedName>
</protein>
<dbReference type="Proteomes" id="UP000275267">
    <property type="component" value="Unassembled WGS sequence"/>
</dbReference>
<dbReference type="EMBL" id="PQIB02000002">
    <property type="protein sequence ID" value="RLN34242.1"/>
    <property type="molecule type" value="Genomic_DNA"/>
</dbReference>
<evidence type="ECO:0000313" key="2">
    <source>
        <dbReference type="EMBL" id="RLN34242.1"/>
    </source>
</evidence>
<feature type="domain" description="DUF1618" evidence="1">
    <location>
        <begin position="221"/>
        <end position="309"/>
    </location>
</feature>
<gene>
    <name evidence="2" type="ORF">C2845_PM03G27260</name>
</gene>
<accession>A0A3L6T7S0</accession>